<reference evidence="1" key="1">
    <citation type="journal article" date="2019" name="Sci. Rep.">
        <title>Draft genome of Tanacetum cinerariifolium, the natural source of mosquito coil.</title>
        <authorList>
            <person name="Yamashiro T."/>
            <person name="Shiraishi A."/>
            <person name="Satake H."/>
            <person name="Nakayama K."/>
        </authorList>
    </citation>
    <scope>NUCLEOTIDE SEQUENCE</scope>
</reference>
<accession>A0A699XU30</accession>
<name>A0A699XU30_TANCI</name>
<sequence length="80" mass="9007">STAAMVHVNRVATDKEIESIKAQYANIDTIPITEEEEEDDFTATVYGSKYAGEDLPRHEMPEREMPAAVAHRMIKDDLTL</sequence>
<dbReference type="Gene3D" id="4.10.280.50">
    <property type="match status" value="1"/>
</dbReference>
<protein>
    <submittedName>
        <fullName evidence="1">Glutamate decarboxylase</fullName>
    </submittedName>
</protein>
<feature type="non-terminal residue" evidence="1">
    <location>
        <position position="1"/>
    </location>
</feature>
<evidence type="ECO:0000313" key="1">
    <source>
        <dbReference type="EMBL" id="GFD60451.1"/>
    </source>
</evidence>
<dbReference type="EMBL" id="BKCJ011877828">
    <property type="protein sequence ID" value="GFD60451.1"/>
    <property type="molecule type" value="Genomic_DNA"/>
</dbReference>
<gene>
    <name evidence="1" type="ORF">Tci_932420</name>
</gene>
<feature type="non-terminal residue" evidence="1">
    <location>
        <position position="80"/>
    </location>
</feature>
<proteinExistence type="predicted"/>
<organism evidence="1">
    <name type="scientific">Tanacetum cinerariifolium</name>
    <name type="common">Dalmatian daisy</name>
    <name type="synonym">Chrysanthemum cinerariifolium</name>
    <dbReference type="NCBI Taxonomy" id="118510"/>
    <lineage>
        <taxon>Eukaryota</taxon>
        <taxon>Viridiplantae</taxon>
        <taxon>Streptophyta</taxon>
        <taxon>Embryophyta</taxon>
        <taxon>Tracheophyta</taxon>
        <taxon>Spermatophyta</taxon>
        <taxon>Magnoliopsida</taxon>
        <taxon>eudicotyledons</taxon>
        <taxon>Gunneridae</taxon>
        <taxon>Pentapetalae</taxon>
        <taxon>asterids</taxon>
        <taxon>campanulids</taxon>
        <taxon>Asterales</taxon>
        <taxon>Asteraceae</taxon>
        <taxon>Asteroideae</taxon>
        <taxon>Anthemideae</taxon>
        <taxon>Anthemidinae</taxon>
        <taxon>Tanacetum</taxon>
    </lineage>
</organism>
<comment type="caution">
    <text evidence="1">The sequence shown here is derived from an EMBL/GenBank/DDBJ whole genome shotgun (WGS) entry which is preliminary data.</text>
</comment>
<dbReference type="AlphaFoldDB" id="A0A699XU30"/>